<evidence type="ECO:0000313" key="7">
    <source>
        <dbReference type="EMBL" id="KRO31101.1"/>
    </source>
</evidence>
<dbReference type="GO" id="GO:0042802">
    <property type="term" value="F:identical protein binding"/>
    <property type="evidence" value="ECO:0007669"/>
    <property type="project" value="TreeGrafter"/>
</dbReference>
<dbReference type="InterPro" id="IPR015421">
    <property type="entry name" value="PyrdxlP-dep_Trfase_major"/>
</dbReference>
<dbReference type="Pfam" id="PF00202">
    <property type="entry name" value="Aminotran_3"/>
    <property type="match status" value="1"/>
</dbReference>
<evidence type="ECO:0000256" key="6">
    <source>
        <dbReference type="RuleBase" id="RU003560"/>
    </source>
</evidence>
<evidence type="ECO:0000313" key="8">
    <source>
        <dbReference type="Proteomes" id="UP000053941"/>
    </source>
</evidence>
<name>A0A0R2P582_9ACTN</name>
<gene>
    <name evidence="7" type="ORF">ABR60_01260</name>
</gene>
<keyword evidence="3" id="KW-0028">Amino-acid biosynthesis</keyword>
<dbReference type="InterPro" id="IPR005814">
    <property type="entry name" value="Aminotrans_3"/>
</dbReference>
<accession>A0A0R2P582</accession>
<dbReference type="NCBIfam" id="NF002874">
    <property type="entry name" value="PRK03244.1"/>
    <property type="match status" value="1"/>
</dbReference>
<dbReference type="SUPFAM" id="SSF53383">
    <property type="entry name" value="PLP-dependent transferases"/>
    <property type="match status" value="1"/>
</dbReference>
<dbReference type="InterPro" id="IPR050103">
    <property type="entry name" value="Class-III_PLP-dep_AT"/>
</dbReference>
<dbReference type="InterPro" id="IPR015422">
    <property type="entry name" value="PyrdxlP-dep_Trfase_small"/>
</dbReference>
<keyword evidence="2 7" id="KW-0032">Aminotransferase</keyword>
<dbReference type="InterPro" id="IPR004636">
    <property type="entry name" value="AcOrn/SuccOrn_fam"/>
</dbReference>
<evidence type="ECO:0000256" key="4">
    <source>
        <dbReference type="ARBA" id="ARBA00022679"/>
    </source>
</evidence>
<protein>
    <submittedName>
        <fullName evidence="7">Acetylornithine aminotransferase</fullName>
    </submittedName>
</protein>
<dbReference type="Gene3D" id="3.40.640.10">
    <property type="entry name" value="Type I PLP-dependent aspartate aminotransferase-like (Major domain)"/>
    <property type="match status" value="1"/>
</dbReference>
<dbReference type="GO" id="GO:0030170">
    <property type="term" value="F:pyridoxal phosphate binding"/>
    <property type="evidence" value="ECO:0007669"/>
    <property type="project" value="InterPro"/>
</dbReference>
<evidence type="ECO:0000256" key="1">
    <source>
        <dbReference type="ARBA" id="ARBA00001933"/>
    </source>
</evidence>
<proteinExistence type="inferred from homology"/>
<comment type="cofactor">
    <cofactor evidence="1">
        <name>pyridoxal 5'-phosphate</name>
        <dbReference type="ChEBI" id="CHEBI:597326"/>
    </cofactor>
</comment>
<reference evidence="7 8" key="1">
    <citation type="submission" date="2015-10" db="EMBL/GenBank/DDBJ databases">
        <title>Metagenome-Assembled Genomes uncover a global brackish microbiome.</title>
        <authorList>
            <person name="Hugerth L.W."/>
            <person name="Larsson J."/>
            <person name="Alneberg J."/>
            <person name="Lindh M.V."/>
            <person name="Legrand C."/>
            <person name="Pinhassi J."/>
            <person name="Andersson A.F."/>
        </authorList>
    </citation>
    <scope>NUCLEOTIDE SEQUENCE [LARGE SCALE GENOMIC DNA]</scope>
    <source>
        <strain evidence="7">BACL2 MAG-120802-bin41</strain>
    </source>
</reference>
<dbReference type="GO" id="GO:0008483">
    <property type="term" value="F:transaminase activity"/>
    <property type="evidence" value="ECO:0007669"/>
    <property type="project" value="UniProtKB-KW"/>
</dbReference>
<dbReference type="AlphaFoldDB" id="A0A0R2P582"/>
<evidence type="ECO:0000256" key="2">
    <source>
        <dbReference type="ARBA" id="ARBA00022576"/>
    </source>
</evidence>
<dbReference type="CDD" id="cd00610">
    <property type="entry name" value="OAT_like"/>
    <property type="match status" value="1"/>
</dbReference>
<keyword evidence="5 6" id="KW-0663">Pyridoxal phosphate</keyword>
<sequence>MKKGNKESLKKWNSVMQSNYGTPSISLSKGKGIEVWDLDGVKYLDFLGGIATNLLGHNHPAIVAAVSKQIRQLSHVSNFYAHPVALELAGKLQEMTLDKSARVFFCNSGAEANEAAIKIARLHRGRRIVAATGAFHGRTMGALSLTGQSSKRDAFKPLLPGVKHVKYGDIKALRRAVNKRTSMVILEPIMGEAGVVTPPSGYLKAARQICDANGALLAIDAVQTGMGRCGSWFGYEDEGIKPDLITIAKGLGGGLPLAAMITLGKTSDLFKAGSHGSTFGGNPVAAAAAIAVIDEIEKKKYLALNTVKGALIRNLISPIIGVEQVRGKGLLIGICVKENRAKQIAVDMQSRGFLVNAANDDVIRIAPAYVVSERQIMSFVSAFNSSCEEIYRG</sequence>
<comment type="similarity">
    <text evidence="6">Belongs to the class-III pyridoxal-phosphate-dependent aminotransferase family.</text>
</comment>
<dbReference type="InterPro" id="IPR015424">
    <property type="entry name" value="PyrdxlP-dep_Trfase"/>
</dbReference>
<evidence type="ECO:0000256" key="3">
    <source>
        <dbReference type="ARBA" id="ARBA00022605"/>
    </source>
</evidence>
<dbReference type="Gene3D" id="3.90.1150.10">
    <property type="entry name" value="Aspartate Aminotransferase, domain 1"/>
    <property type="match status" value="1"/>
</dbReference>
<dbReference type="PIRSF" id="PIRSF000521">
    <property type="entry name" value="Transaminase_4ab_Lys_Orn"/>
    <property type="match status" value="1"/>
</dbReference>
<evidence type="ECO:0000256" key="5">
    <source>
        <dbReference type="ARBA" id="ARBA00022898"/>
    </source>
</evidence>
<dbReference type="PANTHER" id="PTHR11986:SF79">
    <property type="entry name" value="ACETYLORNITHINE AMINOTRANSFERASE, MITOCHONDRIAL"/>
    <property type="match status" value="1"/>
</dbReference>
<organism evidence="7 8">
    <name type="scientific">Actinobacteria bacterium BACL2 MAG-120802-bin41</name>
    <dbReference type="NCBI Taxonomy" id="1655568"/>
    <lineage>
        <taxon>Bacteria</taxon>
        <taxon>Bacillati</taxon>
        <taxon>Actinomycetota</taxon>
        <taxon>Actinomycetes</taxon>
        <taxon>Actinomycetes incertae sedis</taxon>
        <taxon>ac1 cluster</taxon>
    </lineage>
</organism>
<dbReference type="NCBIfam" id="TIGR00707">
    <property type="entry name" value="argD"/>
    <property type="match status" value="1"/>
</dbReference>
<dbReference type="PANTHER" id="PTHR11986">
    <property type="entry name" value="AMINOTRANSFERASE CLASS III"/>
    <property type="match status" value="1"/>
</dbReference>
<dbReference type="EMBL" id="LIAS01000022">
    <property type="protein sequence ID" value="KRO31101.1"/>
    <property type="molecule type" value="Genomic_DNA"/>
</dbReference>
<comment type="caution">
    <text evidence="7">The sequence shown here is derived from an EMBL/GenBank/DDBJ whole genome shotgun (WGS) entry which is preliminary data.</text>
</comment>
<dbReference type="Proteomes" id="UP000053941">
    <property type="component" value="Unassembled WGS sequence"/>
</dbReference>
<dbReference type="GO" id="GO:0006526">
    <property type="term" value="P:L-arginine biosynthetic process"/>
    <property type="evidence" value="ECO:0007669"/>
    <property type="project" value="UniProtKB-ARBA"/>
</dbReference>
<keyword evidence="4 7" id="KW-0808">Transferase</keyword>
<dbReference type="FunFam" id="3.40.640.10:FF:000004">
    <property type="entry name" value="Acetylornithine aminotransferase"/>
    <property type="match status" value="1"/>
</dbReference>